<feature type="region of interest" description="Disordered" evidence="3">
    <location>
        <begin position="1"/>
        <end position="39"/>
    </location>
</feature>
<dbReference type="InterPro" id="IPR035979">
    <property type="entry name" value="RBD_domain_sf"/>
</dbReference>
<dbReference type="PANTHER" id="PTHR19965">
    <property type="entry name" value="RNA AND EXPORT FACTOR BINDING PROTEIN"/>
    <property type="match status" value="1"/>
</dbReference>
<feature type="compositionally biased region" description="Basic residues" evidence="3">
    <location>
        <begin position="18"/>
        <end position="28"/>
    </location>
</feature>
<evidence type="ECO:0000259" key="4">
    <source>
        <dbReference type="PROSITE" id="PS50102"/>
    </source>
</evidence>
<evidence type="ECO:0000256" key="2">
    <source>
        <dbReference type="PROSITE-ProRule" id="PRU00176"/>
    </source>
</evidence>
<evidence type="ECO:0000256" key="1">
    <source>
        <dbReference type="ARBA" id="ARBA00022884"/>
    </source>
</evidence>
<organism evidence="5 6">
    <name type="scientific">Lasallia pustulata</name>
    <dbReference type="NCBI Taxonomy" id="136370"/>
    <lineage>
        <taxon>Eukaryota</taxon>
        <taxon>Fungi</taxon>
        <taxon>Dikarya</taxon>
        <taxon>Ascomycota</taxon>
        <taxon>Pezizomycotina</taxon>
        <taxon>Lecanoromycetes</taxon>
        <taxon>OSLEUM clade</taxon>
        <taxon>Umbilicariomycetidae</taxon>
        <taxon>Umbilicariales</taxon>
        <taxon>Umbilicariaceae</taxon>
        <taxon>Lasallia</taxon>
    </lineage>
</organism>
<feature type="region of interest" description="Disordered" evidence="3">
    <location>
        <begin position="169"/>
        <end position="215"/>
    </location>
</feature>
<feature type="compositionally biased region" description="Basic residues" evidence="3">
    <location>
        <begin position="193"/>
        <end position="211"/>
    </location>
</feature>
<sequence>MSGKLDQSLDEILSSRRQSARGRGRGRRAPNPARTNGATVAVPVGGIKKTSKTTRGGAKAAVPSGPAVSGDSKIIVSNLPPDVNEGQIKEYFGKSVGPVKRVTITYGPNGVSRGIATIIFGLPGSANEALTKLNGLLIDKRPMKVEVVLDASRAPLPAPVKGLSERIVQPKGQPKPATAVKSATNGTATRAGGRGRGRGGRRGRNAGRGKPKTAEELDAEMMDYFDASAGRERWRGLGHGRDFLSEVFVAWGQVGCRGTRWWQCRWTVRLELG</sequence>
<dbReference type="Pfam" id="PF13865">
    <property type="entry name" value="FoP_duplication"/>
    <property type="match status" value="1"/>
</dbReference>
<dbReference type="Proteomes" id="UP000192927">
    <property type="component" value="Unassembled WGS sequence"/>
</dbReference>
<dbReference type="InterPro" id="IPR012677">
    <property type="entry name" value="Nucleotide-bd_a/b_plait_sf"/>
</dbReference>
<dbReference type="GO" id="GO:0005634">
    <property type="term" value="C:nucleus"/>
    <property type="evidence" value="ECO:0007669"/>
    <property type="project" value="TreeGrafter"/>
</dbReference>
<proteinExistence type="predicted"/>
<evidence type="ECO:0000313" key="5">
    <source>
        <dbReference type="EMBL" id="SLM35189.1"/>
    </source>
</evidence>
<protein>
    <submittedName>
        <fullName evidence="5">RNA recognition motif domain</fullName>
    </submittedName>
</protein>
<dbReference type="AlphaFoldDB" id="A0A1W5CX00"/>
<dbReference type="SUPFAM" id="SSF54928">
    <property type="entry name" value="RNA-binding domain, RBD"/>
    <property type="match status" value="1"/>
</dbReference>
<keyword evidence="6" id="KW-1185">Reference proteome</keyword>
<dbReference type="InterPro" id="IPR000504">
    <property type="entry name" value="RRM_dom"/>
</dbReference>
<reference evidence="6" key="1">
    <citation type="submission" date="2017-03" db="EMBL/GenBank/DDBJ databases">
        <authorList>
            <person name="Sharma R."/>
            <person name="Thines M."/>
        </authorList>
    </citation>
    <scope>NUCLEOTIDE SEQUENCE [LARGE SCALE GENOMIC DNA]</scope>
</reference>
<dbReference type="SMART" id="SM01218">
    <property type="entry name" value="FoP_duplication"/>
    <property type="match status" value="1"/>
</dbReference>
<evidence type="ECO:0000313" key="6">
    <source>
        <dbReference type="Proteomes" id="UP000192927"/>
    </source>
</evidence>
<dbReference type="PANTHER" id="PTHR19965:SF35">
    <property type="entry name" value="RNA ANNEALING PROTEIN YRA1"/>
    <property type="match status" value="1"/>
</dbReference>
<name>A0A1W5CX00_9LECA</name>
<dbReference type="Pfam" id="PF00076">
    <property type="entry name" value="RRM_1"/>
    <property type="match status" value="1"/>
</dbReference>
<dbReference type="Gene3D" id="3.30.70.330">
    <property type="match status" value="1"/>
</dbReference>
<accession>A0A1W5CX00</accession>
<dbReference type="PROSITE" id="PS50102">
    <property type="entry name" value="RRM"/>
    <property type="match status" value="1"/>
</dbReference>
<dbReference type="SMART" id="SM00360">
    <property type="entry name" value="RRM"/>
    <property type="match status" value="1"/>
</dbReference>
<dbReference type="InterPro" id="IPR051229">
    <property type="entry name" value="ALYREF_mRNA_export"/>
</dbReference>
<keyword evidence="1 2" id="KW-0694">RNA-binding</keyword>
<feature type="domain" description="RRM" evidence="4">
    <location>
        <begin position="72"/>
        <end position="150"/>
    </location>
</feature>
<dbReference type="InterPro" id="IPR025715">
    <property type="entry name" value="FoP_C"/>
</dbReference>
<evidence type="ECO:0000256" key="3">
    <source>
        <dbReference type="SAM" id="MobiDB-lite"/>
    </source>
</evidence>
<dbReference type="EMBL" id="FWEW01000580">
    <property type="protein sequence ID" value="SLM35189.1"/>
    <property type="molecule type" value="Genomic_DNA"/>
</dbReference>
<dbReference type="GO" id="GO:0003729">
    <property type="term" value="F:mRNA binding"/>
    <property type="evidence" value="ECO:0007669"/>
    <property type="project" value="TreeGrafter"/>
</dbReference>